<evidence type="ECO:0000259" key="1">
    <source>
        <dbReference type="Pfam" id="PF03446"/>
    </source>
</evidence>
<gene>
    <name evidence="2" type="ORF">KSZ_02250</name>
</gene>
<organism evidence="2 3">
    <name type="scientific">Dictyobacter formicarum</name>
    <dbReference type="NCBI Taxonomy" id="2778368"/>
    <lineage>
        <taxon>Bacteria</taxon>
        <taxon>Bacillati</taxon>
        <taxon>Chloroflexota</taxon>
        <taxon>Ktedonobacteria</taxon>
        <taxon>Ktedonobacterales</taxon>
        <taxon>Dictyobacteraceae</taxon>
        <taxon>Dictyobacter</taxon>
    </lineage>
</organism>
<keyword evidence="3" id="KW-1185">Reference proteome</keyword>
<feature type="domain" description="6-phosphogluconate dehydrogenase NADP-binding" evidence="1">
    <location>
        <begin position="4"/>
        <end position="81"/>
    </location>
</feature>
<dbReference type="PANTHER" id="PTHR43060:SF15">
    <property type="entry name" value="3-HYDROXYISOBUTYRATE DEHYDROGENASE-LIKE 1, MITOCHONDRIAL-RELATED"/>
    <property type="match status" value="1"/>
</dbReference>
<dbReference type="SUPFAM" id="SSF51735">
    <property type="entry name" value="NAD(P)-binding Rossmann-fold domains"/>
    <property type="match status" value="1"/>
</dbReference>
<reference evidence="2 3" key="1">
    <citation type="journal article" date="2021" name="Int. J. Syst. Evol. Microbiol.">
        <title>Reticulibacter mediterranei gen. nov., sp. nov., within the new family Reticulibacteraceae fam. nov., and Ktedonospora formicarum gen. nov., sp. nov., Ktedonobacter robiniae sp. nov., Dictyobacter formicarum sp. nov. and Dictyobacter arantiisoli sp. nov., belonging to the class Ktedonobacteria.</title>
        <authorList>
            <person name="Yabe S."/>
            <person name="Zheng Y."/>
            <person name="Wang C.M."/>
            <person name="Sakai Y."/>
            <person name="Abe K."/>
            <person name="Yokota A."/>
            <person name="Donadio S."/>
            <person name="Cavaletti L."/>
            <person name="Monciardini P."/>
        </authorList>
    </citation>
    <scope>NUCLEOTIDE SEQUENCE [LARGE SCALE GENOMIC DNA]</scope>
    <source>
        <strain evidence="2 3">SOSP1-9</strain>
    </source>
</reference>
<protein>
    <recommendedName>
        <fullName evidence="1">6-phosphogluconate dehydrogenase NADP-binding domain-containing protein</fullName>
    </recommendedName>
</protein>
<dbReference type="Proteomes" id="UP000635565">
    <property type="component" value="Unassembled WGS sequence"/>
</dbReference>
<comment type="caution">
    <text evidence="2">The sequence shown here is derived from an EMBL/GenBank/DDBJ whole genome shotgun (WGS) entry which is preliminary data.</text>
</comment>
<dbReference type="EMBL" id="BNJJ01000001">
    <property type="protein sequence ID" value="GHO82219.1"/>
    <property type="molecule type" value="Genomic_DNA"/>
</dbReference>
<dbReference type="InterPro" id="IPR006115">
    <property type="entry name" value="6PGDH_NADP-bd"/>
</dbReference>
<proteinExistence type="predicted"/>
<name>A0ABQ3V8P7_9CHLR</name>
<evidence type="ECO:0000313" key="3">
    <source>
        <dbReference type="Proteomes" id="UP000635565"/>
    </source>
</evidence>
<dbReference type="Pfam" id="PF03446">
    <property type="entry name" value="NAD_binding_2"/>
    <property type="match status" value="1"/>
</dbReference>
<sequence length="86" mass="8836">MQIVTGGLLNGIRPGSVIVNHGTGTPHNAVRLTETCARAGVDVLDASVSGGQPAAQTRTLTTMVGGPQPVSQRCESLFGSFPRHVV</sequence>
<accession>A0ABQ3V8P7</accession>
<evidence type="ECO:0000313" key="2">
    <source>
        <dbReference type="EMBL" id="GHO82219.1"/>
    </source>
</evidence>
<dbReference type="InterPro" id="IPR036291">
    <property type="entry name" value="NAD(P)-bd_dom_sf"/>
</dbReference>
<dbReference type="PANTHER" id="PTHR43060">
    <property type="entry name" value="3-HYDROXYISOBUTYRATE DEHYDROGENASE-LIKE 1, MITOCHONDRIAL-RELATED"/>
    <property type="match status" value="1"/>
</dbReference>
<dbReference type="Gene3D" id="3.40.50.720">
    <property type="entry name" value="NAD(P)-binding Rossmann-like Domain"/>
    <property type="match status" value="1"/>
</dbReference>